<evidence type="ECO:0000256" key="1">
    <source>
        <dbReference type="SAM" id="Phobius"/>
    </source>
</evidence>
<accession>A0AAV7GUS5</accession>
<dbReference type="Proteomes" id="UP000775213">
    <property type="component" value="Unassembled WGS sequence"/>
</dbReference>
<protein>
    <submittedName>
        <fullName evidence="2">Uncharacterized protein</fullName>
    </submittedName>
</protein>
<name>A0AAV7GUS5_DENCH</name>
<gene>
    <name evidence="2" type="ORF">IEQ34_011819</name>
</gene>
<keyword evidence="1" id="KW-1133">Transmembrane helix</keyword>
<comment type="caution">
    <text evidence="2">The sequence shown here is derived from an EMBL/GenBank/DDBJ whole genome shotgun (WGS) entry which is preliminary data.</text>
</comment>
<evidence type="ECO:0000313" key="3">
    <source>
        <dbReference type="Proteomes" id="UP000775213"/>
    </source>
</evidence>
<feature type="transmembrane region" description="Helical" evidence="1">
    <location>
        <begin position="49"/>
        <end position="65"/>
    </location>
</feature>
<dbReference type="EMBL" id="JAGFBR010000011">
    <property type="protein sequence ID" value="KAH0459005.1"/>
    <property type="molecule type" value="Genomic_DNA"/>
</dbReference>
<sequence length="184" mass="21884">MGCGAYNCDIWSVNYLYIDWLMRWLLLCYLVCFARLYHAAVFFDRGLEFSSLLFSWKMILGFIFMRRCSIKGQVKMLHDLDLQILFLLRINFLINHGDSYTECNTCIKQHCSILSINLMWRKYECNMTLINGVEICKINYFYQLYGFMPLFSVSSYQIGVSMVKGCYVFVFDRVDTRREEVIIL</sequence>
<evidence type="ECO:0000313" key="2">
    <source>
        <dbReference type="EMBL" id="KAH0459005.1"/>
    </source>
</evidence>
<organism evidence="2 3">
    <name type="scientific">Dendrobium chrysotoxum</name>
    <name type="common">Orchid</name>
    <dbReference type="NCBI Taxonomy" id="161865"/>
    <lineage>
        <taxon>Eukaryota</taxon>
        <taxon>Viridiplantae</taxon>
        <taxon>Streptophyta</taxon>
        <taxon>Embryophyta</taxon>
        <taxon>Tracheophyta</taxon>
        <taxon>Spermatophyta</taxon>
        <taxon>Magnoliopsida</taxon>
        <taxon>Liliopsida</taxon>
        <taxon>Asparagales</taxon>
        <taxon>Orchidaceae</taxon>
        <taxon>Epidendroideae</taxon>
        <taxon>Malaxideae</taxon>
        <taxon>Dendrobiinae</taxon>
        <taxon>Dendrobium</taxon>
    </lineage>
</organism>
<keyword evidence="1" id="KW-0472">Membrane</keyword>
<dbReference type="AlphaFoldDB" id="A0AAV7GUS5"/>
<keyword evidence="3" id="KW-1185">Reference proteome</keyword>
<reference evidence="2 3" key="1">
    <citation type="journal article" date="2021" name="Hortic Res">
        <title>Chromosome-scale assembly of the Dendrobium chrysotoxum genome enhances the understanding of orchid evolution.</title>
        <authorList>
            <person name="Zhang Y."/>
            <person name="Zhang G.Q."/>
            <person name="Zhang D."/>
            <person name="Liu X.D."/>
            <person name="Xu X.Y."/>
            <person name="Sun W.H."/>
            <person name="Yu X."/>
            <person name="Zhu X."/>
            <person name="Wang Z.W."/>
            <person name="Zhao X."/>
            <person name="Zhong W.Y."/>
            <person name="Chen H."/>
            <person name="Yin W.L."/>
            <person name="Huang T."/>
            <person name="Niu S.C."/>
            <person name="Liu Z.J."/>
        </authorList>
    </citation>
    <scope>NUCLEOTIDE SEQUENCE [LARGE SCALE GENOMIC DNA]</scope>
    <source>
        <strain evidence="2">Lindl</strain>
    </source>
</reference>
<feature type="transmembrane region" description="Helical" evidence="1">
    <location>
        <begin position="24"/>
        <end position="43"/>
    </location>
</feature>
<proteinExistence type="predicted"/>
<keyword evidence="1" id="KW-0812">Transmembrane</keyword>